<protein>
    <submittedName>
        <fullName evidence="2">Uncharacterized protein</fullName>
    </submittedName>
</protein>
<evidence type="ECO:0000313" key="3">
    <source>
        <dbReference type="Proteomes" id="UP000441102"/>
    </source>
</evidence>
<organism evidence="2 3">
    <name type="scientific">Brucella anthropi</name>
    <name type="common">Ochrobactrum anthropi</name>
    <dbReference type="NCBI Taxonomy" id="529"/>
    <lineage>
        <taxon>Bacteria</taxon>
        <taxon>Pseudomonadati</taxon>
        <taxon>Pseudomonadota</taxon>
        <taxon>Alphaproteobacteria</taxon>
        <taxon>Hyphomicrobiales</taxon>
        <taxon>Brucellaceae</taxon>
        <taxon>Brucella/Ochrobactrum group</taxon>
        <taxon>Brucella</taxon>
    </lineage>
</organism>
<proteinExistence type="predicted"/>
<name>A0A6I0DE76_BRUAN</name>
<comment type="caution">
    <text evidence="2">The sequence shown here is derived from an EMBL/GenBank/DDBJ whole genome shotgun (WGS) entry which is preliminary data.</text>
</comment>
<dbReference type="Proteomes" id="UP000441102">
    <property type="component" value="Unassembled WGS sequence"/>
</dbReference>
<evidence type="ECO:0000313" key="2">
    <source>
        <dbReference type="EMBL" id="KAB2788956.1"/>
    </source>
</evidence>
<dbReference type="EMBL" id="WBWX01000024">
    <property type="protein sequence ID" value="KAB2788956.1"/>
    <property type="molecule type" value="Genomic_DNA"/>
</dbReference>
<gene>
    <name evidence="2" type="ORF">F9L06_25900</name>
</gene>
<evidence type="ECO:0000256" key="1">
    <source>
        <dbReference type="SAM" id="Phobius"/>
    </source>
</evidence>
<keyword evidence="1" id="KW-0812">Transmembrane</keyword>
<dbReference type="AlphaFoldDB" id="A0A6I0DE76"/>
<accession>A0A6I0DE76</accession>
<keyword evidence="1" id="KW-0472">Membrane</keyword>
<reference evidence="2 3" key="1">
    <citation type="submission" date="2019-09" db="EMBL/GenBank/DDBJ databases">
        <title>Taxonomic organization of the family Brucellaceae based on a phylogenomic approach.</title>
        <authorList>
            <person name="Leclercq S."/>
            <person name="Cloeckaert A."/>
            <person name="Zygmunt M.S."/>
        </authorList>
    </citation>
    <scope>NUCLEOTIDE SEQUENCE [LARGE SCALE GENOMIC DNA]</scope>
    <source>
        <strain evidence="2 3">CCUG 34461</strain>
    </source>
</reference>
<feature type="transmembrane region" description="Helical" evidence="1">
    <location>
        <begin position="47"/>
        <end position="66"/>
    </location>
</feature>
<dbReference type="RefSeq" id="WP_151577225.1">
    <property type="nucleotide sequence ID" value="NZ_WBWX01000024.1"/>
</dbReference>
<feature type="transmembrane region" description="Helical" evidence="1">
    <location>
        <begin position="12"/>
        <end position="35"/>
    </location>
</feature>
<sequence>MTVIKDVFKELFSMFVADVWLTLAVLILVLGIALGVHTTPMSMHLPLGFVMLAGCILIIITVTVRYTRRMKRQTKQ</sequence>
<keyword evidence="1" id="KW-1133">Transmembrane helix</keyword>